<comment type="caution">
    <text evidence="1">The sequence shown here is derived from an EMBL/GenBank/DDBJ whole genome shotgun (WGS) entry which is preliminary data.</text>
</comment>
<evidence type="ECO:0000313" key="2">
    <source>
        <dbReference type="Proteomes" id="UP001197093"/>
    </source>
</evidence>
<evidence type="ECO:0000313" key="1">
    <source>
        <dbReference type="EMBL" id="KAG7292315.1"/>
    </source>
</evidence>
<dbReference type="Pfam" id="PF07247">
    <property type="entry name" value="AATase"/>
    <property type="match status" value="1"/>
</dbReference>
<dbReference type="SUPFAM" id="SSF52777">
    <property type="entry name" value="CoA-dependent acyltransferases"/>
    <property type="match status" value="2"/>
</dbReference>
<sequence>MDRGQLASFVVERQTPIRLVRFLSADTESSEIYSASRHALGFYKCVANTCRYSVHRARLRGRTTRQLWESAIAHVVLAIPFLSVGIAGEDTNAPRFVQRPSINLDDHFEYLEKTDTDPDARGSPLLGILEAQHDRLWPDIENRPPWKLTIVVWDMASGDDIMMFDVVFAVHHSIADGRSTAILHAALLEELNRCSDAPAQLSGCILNIPGSHELVPPLEEQVNFATSWGFLARTLWRELGPAWLQGQQPPAPWTGKPVTPEPCRTRLRLLAIPAVAMPGILATCRRNQTTLTPLLHALALAAFARRVPPNELKALRSSTPIDLRPFISDGSQAGGSRRPFGVFVTTHSHVFDSDTITALREGPLEGGVWRLAADLRRNMKQHVGNIPNDDIISMLRYVTDWQKFWLSKVGKPRQDTWEVSNIGSMPGGHGENNSAADSWKIQRSTMSQGATVSGAAVSISVAGVTGGDVGIALGWQEGIVEAEVVDGLAGDLEAWLRRLGRGEALSSQ</sequence>
<dbReference type="InterPro" id="IPR010828">
    <property type="entry name" value="Atf2/Sli1-like"/>
</dbReference>
<gene>
    <name evidence="1" type="ORF">NEMBOFW57_002350</name>
</gene>
<dbReference type="Gene3D" id="3.30.559.10">
    <property type="entry name" value="Chloramphenicol acetyltransferase-like domain"/>
    <property type="match status" value="1"/>
</dbReference>
<protein>
    <recommendedName>
        <fullName evidence="3">Alcohol acetyltransferase FCK4</fullName>
    </recommendedName>
</protein>
<dbReference type="PANTHER" id="PTHR28037:SF1">
    <property type="entry name" value="ALCOHOL O-ACETYLTRANSFERASE 1-RELATED"/>
    <property type="match status" value="1"/>
</dbReference>
<reference evidence="1" key="1">
    <citation type="submission" date="2023-02" db="EMBL/GenBank/DDBJ databases">
        <authorList>
            <person name="Palmer J.M."/>
        </authorList>
    </citation>
    <scope>NUCLEOTIDE SEQUENCE</scope>
    <source>
        <strain evidence="1">FW57</strain>
    </source>
</reference>
<name>A0AAD4F3L1_9PEZI</name>
<dbReference type="AlphaFoldDB" id="A0AAD4F3L1"/>
<evidence type="ECO:0008006" key="3">
    <source>
        <dbReference type="Google" id="ProtNLM"/>
    </source>
</evidence>
<accession>A0AAD4F3L1</accession>
<keyword evidence="2" id="KW-1185">Reference proteome</keyword>
<organism evidence="1 2">
    <name type="scientific">Staphylotrichum longicolle</name>
    <dbReference type="NCBI Taxonomy" id="669026"/>
    <lineage>
        <taxon>Eukaryota</taxon>
        <taxon>Fungi</taxon>
        <taxon>Dikarya</taxon>
        <taxon>Ascomycota</taxon>
        <taxon>Pezizomycotina</taxon>
        <taxon>Sordariomycetes</taxon>
        <taxon>Sordariomycetidae</taxon>
        <taxon>Sordariales</taxon>
        <taxon>Chaetomiaceae</taxon>
        <taxon>Staphylotrichum</taxon>
    </lineage>
</organism>
<dbReference type="Proteomes" id="UP001197093">
    <property type="component" value="Unassembled WGS sequence"/>
</dbReference>
<dbReference type="GO" id="GO:0008080">
    <property type="term" value="F:N-acetyltransferase activity"/>
    <property type="evidence" value="ECO:0007669"/>
    <property type="project" value="TreeGrafter"/>
</dbReference>
<proteinExistence type="predicted"/>
<dbReference type="InterPro" id="IPR023213">
    <property type="entry name" value="CAT-like_dom_sf"/>
</dbReference>
<dbReference type="EMBL" id="JAHCVI010000001">
    <property type="protein sequence ID" value="KAG7292315.1"/>
    <property type="molecule type" value="Genomic_DNA"/>
</dbReference>
<dbReference type="InterPro" id="IPR052058">
    <property type="entry name" value="Alcohol_O-acetyltransferase"/>
</dbReference>
<dbReference type="PANTHER" id="PTHR28037">
    <property type="entry name" value="ALCOHOL O-ACETYLTRANSFERASE 1-RELATED"/>
    <property type="match status" value="1"/>
</dbReference>